<gene>
    <name evidence="2" type="ORF">SNEC2469_LOCUS15528</name>
</gene>
<protein>
    <submittedName>
        <fullName evidence="2">Uncharacterized protein</fullName>
    </submittedName>
</protein>
<keyword evidence="1" id="KW-0732">Signal</keyword>
<reference evidence="2" key="1">
    <citation type="submission" date="2021-02" db="EMBL/GenBank/DDBJ databases">
        <authorList>
            <person name="Dougan E. K."/>
            <person name="Rhodes N."/>
            <person name="Thang M."/>
            <person name="Chan C."/>
        </authorList>
    </citation>
    <scope>NUCLEOTIDE SEQUENCE</scope>
</reference>
<dbReference type="EMBL" id="CAJNJA010025230">
    <property type="protein sequence ID" value="CAE7539563.1"/>
    <property type="molecule type" value="Genomic_DNA"/>
</dbReference>
<evidence type="ECO:0000313" key="3">
    <source>
        <dbReference type="Proteomes" id="UP000601435"/>
    </source>
</evidence>
<dbReference type="OrthoDB" id="10293481at2759"/>
<organism evidence="2 3">
    <name type="scientific">Symbiodinium necroappetens</name>
    <dbReference type="NCBI Taxonomy" id="1628268"/>
    <lineage>
        <taxon>Eukaryota</taxon>
        <taxon>Sar</taxon>
        <taxon>Alveolata</taxon>
        <taxon>Dinophyceae</taxon>
        <taxon>Suessiales</taxon>
        <taxon>Symbiodiniaceae</taxon>
        <taxon>Symbiodinium</taxon>
    </lineage>
</organism>
<evidence type="ECO:0000313" key="2">
    <source>
        <dbReference type="EMBL" id="CAE7539563.1"/>
    </source>
</evidence>
<sequence>MKAWAAWLLFFPFLKLTAAAADGITSQGPRIRLSWEADLREENSFSRSGLATHAFSRLEPREPGPSAKVLQPVYFKFREHHGRTLPLPQESRRWAGAVRSCAADFSRGAEECSA</sequence>
<evidence type="ECO:0000256" key="1">
    <source>
        <dbReference type="SAM" id="SignalP"/>
    </source>
</evidence>
<name>A0A812TVJ4_9DINO</name>
<proteinExistence type="predicted"/>
<feature type="signal peptide" evidence="1">
    <location>
        <begin position="1"/>
        <end position="19"/>
    </location>
</feature>
<dbReference type="AlphaFoldDB" id="A0A812TVJ4"/>
<keyword evidence="3" id="KW-1185">Reference proteome</keyword>
<feature type="chain" id="PRO_5032906559" evidence="1">
    <location>
        <begin position="20"/>
        <end position="114"/>
    </location>
</feature>
<dbReference type="Proteomes" id="UP000601435">
    <property type="component" value="Unassembled WGS sequence"/>
</dbReference>
<comment type="caution">
    <text evidence="2">The sequence shown here is derived from an EMBL/GenBank/DDBJ whole genome shotgun (WGS) entry which is preliminary data.</text>
</comment>
<accession>A0A812TVJ4</accession>